<evidence type="ECO:0000256" key="2">
    <source>
        <dbReference type="ARBA" id="ARBA00022448"/>
    </source>
</evidence>
<evidence type="ECO:0000256" key="1">
    <source>
        <dbReference type="ARBA" id="ARBA00004571"/>
    </source>
</evidence>
<gene>
    <name evidence="14" type="ORF">DDF65_14960</name>
</gene>
<comment type="subcellular location">
    <subcellularLocation>
        <location evidence="1 10">Cell outer membrane</location>
        <topology evidence="1 10">Multi-pass membrane protein</topology>
    </subcellularLocation>
</comment>
<comment type="similarity">
    <text evidence="10 11">Belongs to the TonB-dependent receptor family.</text>
</comment>
<dbReference type="PROSITE" id="PS51318">
    <property type="entry name" value="TAT"/>
    <property type="match status" value="1"/>
</dbReference>
<accession>A0A2T9JB17</accession>
<dbReference type="Pfam" id="PF07715">
    <property type="entry name" value="Plug"/>
    <property type="match status" value="1"/>
</dbReference>
<dbReference type="Pfam" id="PF00593">
    <property type="entry name" value="TonB_dep_Rec_b-barrel"/>
    <property type="match status" value="1"/>
</dbReference>
<evidence type="ECO:0000256" key="9">
    <source>
        <dbReference type="ARBA" id="ARBA00023237"/>
    </source>
</evidence>
<dbReference type="Proteomes" id="UP000244913">
    <property type="component" value="Unassembled WGS sequence"/>
</dbReference>
<dbReference type="InterPro" id="IPR039426">
    <property type="entry name" value="TonB-dep_rcpt-like"/>
</dbReference>
<dbReference type="InterPro" id="IPR006311">
    <property type="entry name" value="TAT_signal"/>
</dbReference>
<feature type="chain" id="PRO_5015686763" evidence="12">
    <location>
        <begin position="30"/>
        <end position="986"/>
    </location>
</feature>
<dbReference type="GO" id="GO:0009279">
    <property type="term" value="C:cell outer membrane"/>
    <property type="evidence" value="ECO:0007669"/>
    <property type="project" value="UniProtKB-SubCell"/>
</dbReference>
<keyword evidence="3 10" id="KW-1134">Transmembrane beta strand</keyword>
<keyword evidence="5 10" id="KW-0812">Transmembrane</keyword>
<dbReference type="SMART" id="SM00965">
    <property type="entry name" value="STN"/>
    <property type="match status" value="1"/>
</dbReference>
<dbReference type="InterPro" id="IPR011662">
    <property type="entry name" value="Secretin/TonB_short_N"/>
</dbReference>
<dbReference type="AlphaFoldDB" id="A0A2T9JB17"/>
<evidence type="ECO:0000256" key="10">
    <source>
        <dbReference type="PROSITE-ProRule" id="PRU01360"/>
    </source>
</evidence>
<keyword evidence="14" id="KW-0675">Receptor</keyword>
<dbReference type="Gene3D" id="3.55.50.30">
    <property type="match status" value="1"/>
</dbReference>
<reference evidence="14 15" key="1">
    <citation type="submission" date="2018-04" db="EMBL/GenBank/DDBJ databases">
        <title>The genome sequence of Caulobacter sp. 736.</title>
        <authorList>
            <person name="Gao J."/>
            <person name="Sun J."/>
        </authorList>
    </citation>
    <scope>NUCLEOTIDE SEQUENCE [LARGE SCALE GENOMIC DNA]</scope>
    <source>
        <strain evidence="14 15">736</strain>
    </source>
</reference>
<keyword evidence="4" id="KW-0406">Ion transport</keyword>
<evidence type="ECO:0000256" key="12">
    <source>
        <dbReference type="SAM" id="SignalP"/>
    </source>
</evidence>
<sequence>MQHHTTLLRRGLMATVAGLVLTAAAPALAAPPLLQAEHQTYDLPAQPLGEALGAAARISGRQVVVASPLVRGKTAPALSGRYTADQAYAALLSGSGLKLVRVGATLVLKPADETAPGEVRAGDEPESLAEVVVTGTRIRGAGPVGANVIAISRQDIEASGYATTQQIVQSIPQNYGGGPNEGTLYGTGRNGASANLGAGSGVNLRGLGASSTLVLLNGSRPPMGGRTGVFADLSLVPASAISRIEVLADGASALYGSDAVAGVVNVLFRDAYQGLETQMRLGGAQGGAAERQFGALAGRAWPGGRLVAAYEVMRRDALAAAERPYATSDLRPFGGPDYRSVYAAPGTIVAGGQTFAIPAGQNGVGLRAGQLLRGFVNREDGRLDTDILPRQTRQALYASGEQDLGAVTLFGQLLVADRRFAFRSPTVSQTATTVPVANPFYVDPIGTGQPVRVQYSFVGDLGPQIYSGHVRAYNATIGARGEIGAWSLSARAGYGLQEEASLTKNFLNTYRLGLALADPNPATAYNLFGDPGSTPQATIDKVRGFAFNHGVFEAWSADLRADGPLLTLPAGGVRLALGLEHRDERYRLDSLNDIGGAVASASTLALPGPRKIDAAYAELCAPLVGPEAEVPLVRRLTLSLAGRIERYSDFGTTRNPKVGLDWSPVGDLTLKAAYGTAFRAPSFNDQRQGIGSTLYQPAALVDPASPTGSTVVLALIGNRPGIGPERARTLTTTAEWTPQAVAGLKVTASYFRVRYRDRISSINADIFNALINRARYADLLTEAPSPEVVAAYYASPYFSNPGAIPAANVKVIVDARVQNLAVVDEDGVDLDIAYGRAVGAGRLSLGLSAAYIFSVEQAVSRNADPAETRGTVGNPLRLRARMRAGWSQGGWDASAFVNFADGYRNQTVTPYEKVDAWTTLDLNIGYRFAADRVGLSGLRAALSIANLLDRDPPYVNLRTSTSGIGFDSDNASPIGRSIALQVTKSW</sequence>
<dbReference type="Gene3D" id="2.170.130.10">
    <property type="entry name" value="TonB-dependent receptor, plug domain"/>
    <property type="match status" value="1"/>
</dbReference>
<dbReference type="PANTHER" id="PTHR47234">
    <property type="match status" value="1"/>
</dbReference>
<proteinExistence type="inferred from homology"/>
<evidence type="ECO:0000313" key="15">
    <source>
        <dbReference type="Proteomes" id="UP000244913"/>
    </source>
</evidence>
<evidence type="ECO:0000256" key="6">
    <source>
        <dbReference type="ARBA" id="ARBA00023004"/>
    </source>
</evidence>
<dbReference type="EMBL" id="QDKP01000043">
    <property type="protein sequence ID" value="PVM79398.1"/>
    <property type="molecule type" value="Genomic_DNA"/>
</dbReference>
<keyword evidence="2 10" id="KW-0813">Transport</keyword>
<evidence type="ECO:0000256" key="3">
    <source>
        <dbReference type="ARBA" id="ARBA00022452"/>
    </source>
</evidence>
<evidence type="ECO:0000256" key="4">
    <source>
        <dbReference type="ARBA" id="ARBA00022496"/>
    </source>
</evidence>
<dbReference type="RefSeq" id="WP_116568486.1">
    <property type="nucleotide sequence ID" value="NZ_QDKP01000043.1"/>
</dbReference>
<dbReference type="InterPro" id="IPR012910">
    <property type="entry name" value="Plug_dom"/>
</dbReference>
<feature type="domain" description="Secretin/TonB short N-terminal" evidence="13">
    <location>
        <begin position="62"/>
        <end position="111"/>
    </location>
</feature>
<keyword evidence="9 10" id="KW-0998">Cell outer membrane</keyword>
<keyword evidence="7 11" id="KW-0798">TonB box</keyword>
<dbReference type="Pfam" id="PF07660">
    <property type="entry name" value="STN"/>
    <property type="match status" value="1"/>
</dbReference>
<dbReference type="PANTHER" id="PTHR47234:SF2">
    <property type="entry name" value="TONB-DEPENDENT RECEPTOR"/>
    <property type="match status" value="1"/>
</dbReference>
<evidence type="ECO:0000256" key="11">
    <source>
        <dbReference type="RuleBase" id="RU003357"/>
    </source>
</evidence>
<dbReference type="InterPro" id="IPR000531">
    <property type="entry name" value="Beta-barrel_TonB"/>
</dbReference>
<evidence type="ECO:0000256" key="8">
    <source>
        <dbReference type="ARBA" id="ARBA00023136"/>
    </source>
</evidence>
<dbReference type="SUPFAM" id="SSF56935">
    <property type="entry name" value="Porins"/>
    <property type="match status" value="1"/>
</dbReference>
<organism evidence="14 15">
    <name type="scientific">Caulobacter radicis</name>
    <dbReference type="NCBI Taxonomy" id="2172650"/>
    <lineage>
        <taxon>Bacteria</taxon>
        <taxon>Pseudomonadati</taxon>
        <taxon>Pseudomonadota</taxon>
        <taxon>Alphaproteobacteria</taxon>
        <taxon>Caulobacterales</taxon>
        <taxon>Caulobacteraceae</taxon>
        <taxon>Caulobacter</taxon>
    </lineage>
</organism>
<keyword evidence="4" id="KW-0410">Iron transport</keyword>
<dbReference type="InterPro" id="IPR036942">
    <property type="entry name" value="Beta-barrel_TonB_sf"/>
</dbReference>
<protein>
    <submittedName>
        <fullName evidence="14">TonB-dependent receptor</fullName>
    </submittedName>
</protein>
<comment type="caution">
    <text evidence="14">The sequence shown here is derived from an EMBL/GenBank/DDBJ whole genome shotgun (WGS) entry which is preliminary data.</text>
</comment>
<keyword evidence="15" id="KW-1185">Reference proteome</keyword>
<evidence type="ECO:0000313" key="14">
    <source>
        <dbReference type="EMBL" id="PVM79398.1"/>
    </source>
</evidence>
<evidence type="ECO:0000259" key="13">
    <source>
        <dbReference type="SMART" id="SM00965"/>
    </source>
</evidence>
<keyword evidence="12" id="KW-0732">Signal</keyword>
<evidence type="ECO:0000256" key="7">
    <source>
        <dbReference type="ARBA" id="ARBA00023077"/>
    </source>
</evidence>
<keyword evidence="6" id="KW-0408">Iron</keyword>
<keyword evidence="8 10" id="KW-0472">Membrane</keyword>
<feature type="signal peptide" evidence="12">
    <location>
        <begin position="1"/>
        <end position="29"/>
    </location>
</feature>
<name>A0A2T9JB17_9CAUL</name>
<dbReference type="Gene3D" id="2.40.170.20">
    <property type="entry name" value="TonB-dependent receptor, beta-barrel domain"/>
    <property type="match status" value="1"/>
</dbReference>
<dbReference type="GO" id="GO:0006826">
    <property type="term" value="P:iron ion transport"/>
    <property type="evidence" value="ECO:0007669"/>
    <property type="project" value="UniProtKB-KW"/>
</dbReference>
<dbReference type="PROSITE" id="PS52016">
    <property type="entry name" value="TONB_DEPENDENT_REC_3"/>
    <property type="match status" value="1"/>
</dbReference>
<dbReference type="InterPro" id="IPR037066">
    <property type="entry name" value="Plug_dom_sf"/>
</dbReference>
<evidence type="ECO:0000256" key="5">
    <source>
        <dbReference type="ARBA" id="ARBA00022692"/>
    </source>
</evidence>